<feature type="region of interest" description="Disordered" evidence="2">
    <location>
        <begin position="326"/>
        <end position="346"/>
    </location>
</feature>
<dbReference type="Proteomes" id="UP000694865">
    <property type="component" value="Unplaced"/>
</dbReference>
<dbReference type="InterPro" id="IPR007110">
    <property type="entry name" value="Ig-like_dom"/>
</dbReference>
<feature type="domain" description="Ig-like" evidence="3">
    <location>
        <begin position="234"/>
        <end position="326"/>
    </location>
</feature>
<feature type="domain" description="Ig-like" evidence="3">
    <location>
        <begin position="341"/>
        <end position="434"/>
    </location>
</feature>
<dbReference type="InterPro" id="IPR050964">
    <property type="entry name" value="Striated_Muscle_Regulatory"/>
</dbReference>
<protein>
    <submittedName>
        <fullName evidence="5">Titin-like</fullName>
    </submittedName>
</protein>
<dbReference type="InterPro" id="IPR003598">
    <property type="entry name" value="Ig_sub2"/>
</dbReference>
<evidence type="ECO:0000256" key="1">
    <source>
        <dbReference type="ARBA" id="ARBA00022737"/>
    </source>
</evidence>
<feature type="domain" description="Ig-like" evidence="3">
    <location>
        <begin position="638"/>
        <end position="726"/>
    </location>
</feature>
<dbReference type="InterPro" id="IPR003599">
    <property type="entry name" value="Ig_sub"/>
</dbReference>
<evidence type="ECO:0000256" key="2">
    <source>
        <dbReference type="SAM" id="MobiDB-lite"/>
    </source>
</evidence>
<feature type="domain" description="Ig-like" evidence="3">
    <location>
        <begin position="9"/>
        <end position="101"/>
    </location>
</feature>
<proteinExistence type="predicted"/>
<feature type="domain" description="Ig-like" evidence="3">
    <location>
        <begin position="119"/>
        <end position="211"/>
    </location>
</feature>
<dbReference type="PROSITE" id="PS50835">
    <property type="entry name" value="IG_LIKE"/>
    <property type="match status" value="5"/>
</dbReference>
<sequence length="867" mass="95874">MVKPGEIGPTFVQKPYINQSSDGRVLTFACKIAGNPKPSITWYRGNDEIRDGGRYFMDVLPEGNAYVVSLEIDSVTPSDGGNYKIVAKNQFGQTSGNIALNFGQDPADTGGDQVEGSAPRFTMKPLMKQSDDGKKLTIQCELEADPRPQITWTCNGKELFDGGKFKILTDADEEFYFLSLEITDVSDADGGDYVVFAKNALGESTSKIKLNFASPNKNGHDPSLNSTGGADGAPTFTSEPQMKQSKDGRILTFECEIKSELEPDIKWYKGAKEIKDGGRYLIDVEADDEFYFAALEVENITPDDAGEYKVVAKNKKGQSERTINLNFDSEPEKPQKKGKAPQFASKPLMRQSKDGHQLVFETTLTADPQPQITWYCDSKVIKDGGRYHIITKKESADQYYVSLEITDVTPDDQATYKAVAVNDLGENSSTINLNFNIKKEDVQGAPSFPERPSIRQEDGGKILIIEQRMLAEPKPTVVWKHNGSVLRDSGRFRLSLLPQGKVFILQLVVSDFTPPDGGIYTIQAKNEKGEANSTITVNVDVQQAEIQQREKPEEALPIQIDFGDMADLTITKDGDMKIDLSSSLIEPSKNGEVKTHRKQSVTTIQIGPDGTKQVKKETEESISVSSTAVEGTEKTEKPTFLEKLKNLTVKDGGEVLFRVRISGTPQPTVTWLRAGKPLKSSIDFIMKQVNDVYTLNIVEVFPEDSGTYSCKAVNSAGEVISKAELEVIEPPPEPKKKKPIEEEPKLGKKETPAQESAPPPKEEPKQKKPIEEEPMLAKEVTPAQESAPPPKEEPKQKKPIEEEPMLAKEVTPAQESAPPAEAKPKGEENEEKKEEPKLKREPPKAKPKLERRDSLAVRMGKENTYQG</sequence>
<gene>
    <name evidence="5" type="primary">LOC102803901</name>
</gene>
<keyword evidence="4" id="KW-1185">Reference proteome</keyword>
<dbReference type="SUPFAM" id="SSF48726">
    <property type="entry name" value="Immunoglobulin"/>
    <property type="match status" value="6"/>
</dbReference>
<dbReference type="GeneID" id="102803901"/>
<dbReference type="SMART" id="SM00408">
    <property type="entry name" value="IGc2"/>
    <property type="match status" value="6"/>
</dbReference>
<name>A0ABM0MQU5_SACKO</name>
<feature type="compositionally biased region" description="Basic and acidic residues" evidence="2">
    <location>
        <begin position="822"/>
        <end position="861"/>
    </location>
</feature>
<dbReference type="InterPro" id="IPR013783">
    <property type="entry name" value="Ig-like_fold"/>
</dbReference>
<evidence type="ECO:0000313" key="4">
    <source>
        <dbReference type="Proteomes" id="UP000694865"/>
    </source>
</evidence>
<feature type="region of interest" description="Disordered" evidence="2">
    <location>
        <begin position="724"/>
        <end position="867"/>
    </location>
</feature>
<dbReference type="InterPro" id="IPR013098">
    <property type="entry name" value="Ig_I-set"/>
</dbReference>
<dbReference type="InterPro" id="IPR036179">
    <property type="entry name" value="Ig-like_dom_sf"/>
</dbReference>
<evidence type="ECO:0000259" key="3">
    <source>
        <dbReference type="PROSITE" id="PS50835"/>
    </source>
</evidence>
<feature type="compositionally biased region" description="Basic and acidic residues" evidence="2">
    <location>
        <begin position="790"/>
        <end position="801"/>
    </location>
</feature>
<dbReference type="Gene3D" id="2.60.40.10">
    <property type="entry name" value="Immunoglobulins"/>
    <property type="match status" value="6"/>
</dbReference>
<feature type="region of interest" description="Disordered" evidence="2">
    <location>
        <begin position="213"/>
        <end position="243"/>
    </location>
</feature>
<evidence type="ECO:0000313" key="5">
    <source>
        <dbReference type="RefSeq" id="XP_006822386.1"/>
    </source>
</evidence>
<dbReference type="SMART" id="SM00409">
    <property type="entry name" value="IG"/>
    <property type="match status" value="6"/>
</dbReference>
<organism evidence="4 5">
    <name type="scientific">Saccoglossus kowalevskii</name>
    <name type="common">Acorn worm</name>
    <dbReference type="NCBI Taxonomy" id="10224"/>
    <lineage>
        <taxon>Eukaryota</taxon>
        <taxon>Metazoa</taxon>
        <taxon>Hemichordata</taxon>
        <taxon>Enteropneusta</taxon>
        <taxon>Harrimaniidae</taxon>
        <taxon>Saccoglossus</taxon>
    </lineage>
</organism>
<feature type="compositionally biased region" description="Basic and acidic residues" evidence="2">
    <location>
        <begin position="760"/>
        <end position="771"/>
    </location>
</feature>
<dbReference type="RefSeq" id="XP_006822386.1">
    <property type="nucleotide sequence ID" value="XM_006822323.1"/>
</dbReference>
<feature type="compositionally biased region" description="Polar residues" evidence="2">
    <location>
        <begin position="213"/>
        <end position="228"/>
    </location>
</feature>
<accession>A0ABM0MQU5</accession>
<reference evidence="5" key="1">
    <citation type="submission" date="2025-08" db="UniProtKB">
        <authorList>
            <consortium name="RefSeq"/>
        </authorList>
    </citation>
    <scope>IDENTIFICATION</scope>
    <source>
        <tissue evidence="5">Testes</tissue>
    </source>
</reference>
<dbReference type="PANTHER" id="PTHR13817:SF163">
    <property type="entry name" value="OBSCURIN"/>
    <property type="match status" value="1"/>
</dbReference>
<dbReference type="Pfam" id="PF07679">
    <property type="entry name" value="I-set"/>
    <property type="match status" value="6"/>
</dbReference>
<feature type="region of interest" description="Disordered" evidence="2">
    <location>
        <begin position="609"/>
        <end position="633"/>
    </location>
</feature>
<keyword evidence="1" id="KW-0677">Repeat</keyword>
<dbReference type="PANTHER" id="PTHR13817">
    <property type="entry name" value="TITIN"/>
    <property type="match status" value="1"/>
</dbReference>
<feature type="compositionally biased region" description="Basic and acidic residues" evidence="2">
    <location>
        <begin position="739"/>
        <end position="752"/>
    </location>
</feature>